<keyword evidence="1" id="KW-0472">Membrane</keyword>
<name>A9U3M9_PHYPA</name>
<proteinExistence type="predicted"/>
<keyword evidence="1" id="KW-1133">Transmembrane helix</keyword>
<protein>
    <submittedName>
        <fullName evidence="2">Predicted protein</fullName>
    </submittedName>
</protein>
<reference evidence="2" key="1">
    <citation type="journal article" date="2008" name="Science">
        <title>The Physcomitrella genome reveals evolutionary insights into the conquest of land by plants.</title>
        <authorList>
            <person name="Rensing S."/>
            <person name="Lang D."/>
            <person name="Zimmer A."/>
            <person name="Terry A."/>
            <person name="Salamov A."/>
            <person name="Shapiro H."/>
            <person name="Nishiyama T."/>
            <person name="Perroud P.-F."/>
            <person name="Lindquist E."/>
            <person name="Kamisugi Y."/>
            <person name="Tanahashi T."/>
            <person name="Sakakibara K."/>
            <person name="Fujita T."/>
            <person name="Oishi K."/>
            <person name="Shin-I T."/>
            <person name="Kuroki Y."/>
            <person name="Toyoda A."/>
            <person name="Suzuki Y."/>
            <person name="Hashimoto A."/>
            <person name="Yamaguchi K."/>
            <person name="Sugano A."/>
            <person name="Kohara Y."/>
            <person name="Fujiyama A."/>
            <person name="Anterola A."/>
            <person name="Aoki S."/>
            <person name="Ashton N."/>
            <person name="Barbazuk W.B."/>
            <person name="Barker E."/>
            <person name="Bennetzen J."/>
            <person name="Bezanilla M."/>
            <person name="Blankenship R."/>
            <person name="Cho S.H."/>
            <person name="Dutcher S."/>
            <person name="Estelle M."/>
            <person name="Fawcett J.A."/>
            <person name="Gundlach H."/>
            <person name="Hanada K."/>
            <person name="Heyl A."/>
            <person name="Hicks K.A."/>
            <person name="Hugh J."/>
            <person name="Lohr M."/>
            <person name="Mayer K."/>
            <person name="Melkozernov A."/>
            <person name="Murata T."/>
            <person name="Nelson D."/>
            <person name="Pils B."/>
            <person name="Prigge M."/>
            <person name="Reiss B."/>
            <person name="Renner T."/>
            <person name="Rombauts S."/>
            <person name="Rushton P."/>
            <person name="Sanderfoot A."/>
            <person name="Schween G."/>
            <person name="Shiu S.-H."/>
            <person name="Stueber K."/>
            <person name="Theodoulou F.L."/>
            <person name="Tu H."/>
            <person name="Van de Peer Y."/>
            <person name="Verrier P.J."/>
            <person name="Waters E."/>
            <person name="Wood A."/>
            <person name="Yang L."/>
            <person name="Cove D."/>
            <person name="Cuming A."/>
            <person name="Hasebe M."/>
            <person name="Lucas S."/>
            <person name="Mishler D.B."/>
            <person name="Reski R."/>
            <person name="Grigoriev I."/>
            <person name="Quatrano R.S."/>
            <person name="Boore J.L."/>
        </authorList>
    </citation>
    <scope>NUCLEOTIDE SEQUENCE [LARGE SCALE GENOMIC DNA]</scope>
</reference>
<feature type="transmembrane region" description="Helical" evidence="1">
    <location>
        <begin position="181"/>
        <end position="201"/>
    </location>
</feature>
<feature type="transmembrane region" description="Helical" evidence="1">
    <location>
        <begin position="148"/>
        <end position="169"/>
    </location>
</feature>
<dbReference type="AlphaFoldDB" id="A9U3M9"/>
<evidence type="ECO:0000256" key="1">
    <source>
        <dbReference type="SAM" id="Phobius"/>
    </source>
</evidence>
<organism>
    <name type="scientific">Physcomitrium patens</name>
    <name type="common">Spreading-leaved earth moss</name>
    <name type="synonym">Physcomitrella patens</name>
    <dbReference type="NCBI Taxonomy" id="3218"/>
    <lineage>
        <taxon>Eukaryota</taxon>
        <taxon>Viridiplantae</taxon>
        <taxon>Streptophyta</taxon>
        <taxon>Embryophyta</taxon>
        <taxon>Bryophyta</taxon>
        <taxon>Bryophytina</taxon>
        <taxon>Bryopsida</taxon>
        <taxon>Funariidae</taxon>
        <taxon>Funariales</taxon>
        <taxon>Funariaceae</taxon>
        <taxon>Physcomitrium</taxon>
    </lineage>
</organism>
<keyword evidence="1" id="KW-0812">Transmembrane</keyword>
<evidence type="ECO:0000313" key="2">
    <source>
        <dbReference type="EMBL" id="EDQ49728.1"/>
    </source>
</evidence>
<gene>
    <name evidence="2" type="ORF">PHYPADRAFT_101415</name>
</gene>
<accession>A9U3M9</accession>
<dbReference type="EMBL" id="DS545352">
    <property type="protein sequence ID" value="EDQ49728.1"/>
    <property type="molecule type" value="Genomic_DNA"/>
</dbReference>
<sequence>MAIESTKRATDIEESGQNVKAKRNLGPLSIFLRRSDSLPSINVALVEEYIANYDPQDGSSVVQGCIIGIDEKIFEKVLFLPAREITMGVEESNDIRPRSYFKGGMSSFEKSLGWQTAEAITPELMEWLRFMLRHLGLYRHNTYMSRRLMFAVVGTFEGMVFNWAAYIATRIHAEMEAKHKLGKFTALLCSNYVYAVIAYTLRQTSPIEGSSESVPVPPQQE</sequence>